<feature type="chain" id="PRO_5010333127" evidence="1">
    <location>
        <begin position="28"/>
        <end position="223"/>
    </location>
</feature>
<evidence type="ECO:0000313" key="3">
    <source>
        <dbReference type="EMBL" id="SFE91111.1"/>
    </source>
</evidence>
<feature type="signal peptide" evidence="1">
    <location>
        <begin position="1"/>
        <end position="27"/>
    </location>
</feature>
<dbReference type="Pfam" id="PF17415">
    <property type="entry name" value="NigD_C"/>
    <property type="match status" value="1"/>
</dbReference>
<keyword evidence="4" id="KW-1185">Reference proteome</keyword>
<dbReference type="AlphaFoldDB" id="A0A1I2EF74"/>
<dbReference type="InterPro" id="IPR035376">
    <property type="entry name" value="NigD_C"/>
</dbReference>
<dbReference type="Gene3D" id="2.60.40.2370">
    <property type="entry name" value="NigD-like, C-terminal beta sandwich domain"/>
    <property type="match status" value="1"/>
</dbReference>
<organism evidence="3 4">
    <name type="scientific">Thermophagus xiamenensis</name>
    <dbReference type="NCBI Taxonomy" id="385682"/>
    <lineage>
        <taxon>Bacteria</taxon>
        <taxon>Pseudomonadati</taxon>
        <taxon>Bacteroidota</taxon>
        <taxon>Bacteroidia</taxon>
        <taxon>Marinilabiliales</taxon>
        <taxon>Marinilabiliaceae</taxon>
        <taxon>Thermophagus</taxon>
    </lineage>
</organism>
<feature type="domain" description="NigD-like C-terminal" evidence="2">
    <location>
        <begin position="106"/>
        <end position="221"/>
    </location>
</feature>
<dbReference type="Proteomes" id="UP000181976">
    <property type="component" value="Unassembled WGS sequence"/>
</dbReference>
<dbReference type="EMBL" id="FONA01000022">
    <property type="protein sequence ID" value="SFE91111.1"/>
    <property type="molecule type" value="Genomic_DNA"/>
</dbReference>
<evidence type="ECO:0000256" key="1">
    <source>
        <dbReference type="SAM" id="SignalP"/>
    </source>
</evidence>
<dbReference type="STRING" id="385682.SAMN05444380_12244"/>
<name>A0A1I2EF74_9BACT</name>
<accession>A0A1I2EF74</accession>
<dbReference type="InterPro" id="IPR038143">
    <property type="entry name" value="NigD-like_C_dom_sf"/>
</dbReference>
<proteinExistence type="predicted"/>
<dbReference type="InParanoid" id="A0A1I2EF74"/>
<gene>
    <name evidence="3" type="ORF">SAMN05444380_12244</name>
</gene>
<protein>
    <submittedName>
        <fullName evidence="3">NigD-like protein</fullName>
    </submittedName>
</protein>
<reference evidence="3 4" key="1">
    <citation type="submission" date="2016-10" db="EMBL/GenBank/DDBJ databases">
        <authorList>
            <person name="de Groot N.N."/>
        </authorList>
    </citation>
    <scope>NUCLEOTIDE SEQUENCE [LARGE SCALE GENOMIC DNA]</scope>
    <source>
        <strain evidence="3 4">DSM 19012</strain>
    </source>
</reference>
<sequence length="223" mass="26041">MEKKTMKTILRTVVVFTLMLVVASCLDDDSSPQYLELGTTELGPDDQPLVITDSENTLQLVNPPSNFDDSVRVLLRYSVEETGDENNIYDYLVKAHSIQDVVTKDIIELNEENRDTIGSDDIYINDIWISGGFLNVDFAFYGNDEVHYINVVKDPEEQSEDESVVYLQVRHNNRDDEEIYRYRGLMSFYIDTLQVEGYEKVKIVFEEQEFYKQFEKIELEYSY</sequence>
<dbReference type="PROSITE" id="PS51257">
    <property type="entry name" value="PROKAR_LIPOPROTEIN"/>
    <property type="match status" value="1"/>
</dbReference>
<dbReference type="eggNOG" id="ENOG5032SB4">
    <property type="taxonomic scope" value="Bacteria"/>
</dbReference>
<keyword evidence="1" id="KW-0732">Signal</keyword>
<evidence type="ECO:0000259" key="2">
    <source>
        <dbReference type="Pfam" id="PF17415"/>
    </source>
</evidence>
<evidence type="ECO:0000313" key="4">
    <source>
        <dbReference type="Proteomes" id="UP000181976"/>
    </source>
</evidence>